<dbReference type="Proteomes" id="UP001151002">
    <property type="component" value="Unassembled WGS sequence"/>
</dbReference>
<comment type="caution">
    <text evidence="1">The sequence shown here is derived from an EMBL/GenBank/DDBJ whole genome shotgun (WGS) entry which is preliminary data.</text>
</comment>
<reference evidence="1" key="1">
    <citation type="submission" date="2022-11" db="EMBL/GenBank/DDBJ databases">
        <authorList>
            <person name="Somphong A."/>
            <person name="Phongsopitanun W."/>
        </authorList>
    </citation>
    <scope>NUCLEOTIDE SEQUENCE</scope>
    <source>
        <strain evidence="1">Pm04-4</strain>
    </source>
</reference>
<sequence length="103" mass="10946">MEIVTLGDSVSRRVHGLIAGKLSGADGNAEYIGSNDGIVTCPTEEQSDGAADKGGQLRTGNARTSPVIEFAQSGELILCLQHFLWLHYTRASRSAHGSMKFAL</sequence>
<gene>
    <name evidence="1" type="ORF">OWR29_39140</name>
</gene>
<dbReference type="EMBL" id="JAPNTZ010000018">
    <property type="protein sequence ID" value="MCY1144047.1"/>
    <property type="molecule type" value="Genomic_DNA"/>
</dbReference>
<keyword evidence="2" id="KW-1185">Reference proteome</keyword>
<accession>A0ABT4BC36</accession>
<protein>
    <submittedName>
        <fullName evidence="1">Uncharacterized protein</fullName>
    </submittedName>
</protein>
<dbReference type="RefSeq" id="WP_267568605.1">
    <property type="nucleotide sequence ID" value="NZ_JAPNTZ010000018.1"/>
</dbReference>
<name>A0ABT4BC36_9ACTN</name>
<proteinExistence type="predicted"/>
<evidence type="ECO:0000313" key="2">
    <source>
        <dbReference type="Proteomes" id="UP001151002"/>
    </source>
</evidence>
<organism evidence="1 2">
    <name type="scientific">Paractinoplanes pyxinae</name>
    <dbReference type="NCBI Taxonomy" id="2997416"/>
    <lineage>
        <taxon>Bacteria</taxon>
        <taxon>Bacillati</taxon>
        <taxon>Actinomycetota</taxon>
        <taxon>Actinomycetes</taxon>
        <taxon>Micromonosporales</taxon>
        <taxon>Micromonosporaceae</taxon>
        <taxon>Paractinoplanes</taxon>
    </lineage>
</organism>
<evidence type="ECO:0000313" key="1">
    <source>
        <dbReference type="EMBL" id="MCY1144047.1"/>
    </source>
</evidence>